<sequence length="470" mass="56499">MFGLKSTRYVSVRSIRSIRSTRSTRYVSVRSIRYVSIRYVSIRSVSVRSIRYVSVRSIRYVSIRYVSIRSVSVRSKKFIKRFVFKKSQISKYLETFVPKKRNIKRLFKRILNQKLKNNSILKFIIYLQKTGIYKKYVTKYLIKNYYIFDISGLYLCSEEEKVRKVFCNYNISKTIYSFKNFLFDEQFYLFGNNFEYFDDPKSPFLLDLYGICQQIPQTEDSWTLTLTTPEHLMCLVRNVNFKNLLLFKLWYYKIEVEKPDEIFKNFIEIDQLWKTWRKIGFPKQEELLKYKEICKFEENDKENEGDIRRGEEGIDRRGKESRIEENEGDNRRGEEGIDRRGKESRIEENEGDNRRDKEGRIEENEDKIVEEEHKIIYQILPPNTSLINNEEDQTSDSEERESKDLYLKRMYIFTPQNERPNVANEDLSRRKSNSTLYGFDEHLNILLTDIEGKEDSSLFIRGEMVVYVSQ</sequence>
<organism evidence="2 3">
    <name type="scientific">Hamiltosporidium magnivora</name>
    <dbReference type="NCBI Taxonomy" id="148818"/>
    <lineage>
        <taxon>Eukaryota</taxon>
        <taxon>Fungi</taxon>
        <taxon>Fungi incertae sedis</taxon>
        <taxon>Microsporidia</taxon>
        <taxon>Dubosqiidae</taxon>
        <taxon>Hamiltosporidium</taxon>
    </lineage>
</organism>
<name>A0A4Q9LI21_9MICR</name>
<accession>A0A4Q9LI21</accession>
<dbReference type="AlphaFoldDB" id="A0A4Q9LI21"/>
<dbReference type="Proteomes" id="UP000293045">
    <property type="component" value="Unassembled WGS sequence"/>
</dbReference>
<evidence type="ECO:0000313" key="2">
    <source>
        <dbReference type="EMBL" id="TBU07627.1"/>
    </source>
</evidence>
<feature type="region of interest" description="Disordered" evidence="1">
    <location>
        <begin position="301"/>
        <end position="366"/>
    </location>
</feature>
<dbReference type="Gene3D" id="2.30.30.100">
    <property type="match status" value="1"/>
</dbReference>
<comment type="caution">
    <text evidence="2">The sequence shown here is derived from an EMBL/GenBank/DDBJ whole genome shotgun (WGS) entry which is preliminary data.</text>
</comment>
<reference evidence="2 3" key="1">
    <citation type="submission" date="2017-12" db="EMBL/GenBank/DDBJ databases">
        <authorList>
            <person name="Pombert J.-F."/>
            <person name="Haag K.L."/>
            <person name="Ebert D."/>
        </authorList>
    </citation>
    <scope>NUCLEOTIDE SEQUENCE [LARGE SCALE GENOMIC DNA]</scope>
    <source>
        <strain evidence="2">IL-BN-2</strain>
    </source>
</reference>
<gene>
    <name evidence="2" type="ORF">CWI39_0292p0010</name>
</gene>
<proteinExistence type="predicted"/>
<dbReference type="VEuPathDB" id="MicrosporidiaDB:CWI39_0292p0010"/>
<protein>
    <submittedName>
        <fullName evidence="2">Uncharacterized protein</fullName>
    </submittedName>
</protein>
<dbReference type="VEuPathDB" id="MicrosporidiaDB:CWI36_0436p0020"/>
<evidence type="ECO:0000313" key="3">
    <source>
        <dbReference type="Proteomes" id="UP000293045"/>
    </source>
</evidence>
<evidence type="ECO:0000256" key="1">
    <source>
        <dbReference type="SAM" id="MobiDB-lite"/>
    </source>
</evidence>
<dbReference type="EMBL" id="PIXR01000292">
    <property type="protein sequence ID" value="TBU07627.1"/>
    <property type="molecule type" value="Genomic_DNA"/>
</dbReference>